<keyword evidence="1" id="KW-0812">Transmembrane</keyword>
<keyword evidence="1" id="KW-0472">Membrane</keyword>
<name>A0ABV1RET5_9ALTE</name>
<feature type="transmembrane region" description="Helical" evidence="1">
    <location>
        <begin position="23"/>
        <end position="45"/>
    </location>
</feature>
<evidence type="ECO:0000256" key="1">
    <source>
        <dbReference type="SAM" id="Phobius"/>
    </source>
</evidence>
<feature type="transmembrane region" description="Helical" evidence="1">
    <location>
        <begin position="51"/>
        <end position="73"/>
    </location>
</feature>
<dbReference type="Proteomes" id="UP001467690">
    <property type="component" value="Unassembled WGS sequence"/>
</dbReference>
<dbReference type="PANTHER" id="PTHR34351">
    <property type="entry name" value="SLR1927 PROTEIN-RELATED"/>
    <property type="match status" value="1"/>
</dbReference>
<accession>A0ABV1RET5</accession>
<dbReference type="RefSeq" id="WP_350401072.1">
    <property type="nucleotide sequence ID" value="NZ_JBELOE010000116.1"/>
</dbReference>
<dbReference type="EMBL" id="JBELOE010000116">
    <property type="protein sequence ID" value="MER2491443.1"/>
    <property type="molecule type" value="Genomic_DNA"/>
</dbReference>
<reference evidence="2 3" key="1">
    <citation type="submission" date="2024-06" db="EMBL/GenBank/DDBJ databases">
        <authorList>
            <person name="Chen R.Y."/>
        </authorList>
    </citation>
    <scope>NUCLEOTIDE SEQUENCE [LARGE SCALE GENOMIC DNA]</scope>
    <source>
        <strain evidence="2 3">D2</strain>
    </source>
</reference>
<comment type="caution">
    <text evidence="2">The sequence shown here is derived from an EMBL/GenBank/DDBJ whole genome shotgun (WGS) entry which is preliminary data.</text>
</comment>
<protein>
    <submittedName>
        <fullName evidence="2">DUF58 domain-containing protein</fullName>
    </submittedName>
</protein>
<gene>
    <name evidence="2" type="ORF">ABS311_06065</name>
</gene>
<evidence type="ECO:0000313" key="2">
    <source>
        <dbReference type="EMBL" id="MER2491443.1"/>
    </source>
</evidence>
<evidence type="ECO:0000313" key="3">
    <source>
        <dbReference type="Proteomes" id="UP001467690"/>
    </source>
</evidence>
<organism evidence="2 3">
    <name type="scientific">Catenovulum sediminis</name>
    <dbReference type="NCBI Taxonomy" id="1740262"/>
    <lineage>
        <taxon>Bacteria</taxon>
        <taxon>Pseudomonadati</taxon>
        <taxon>Pseudomonadota</taxon>
        <taxon>Gammaproteobacteria</taxon>
        <taxon>Alteromonadales</taxon>
        <taxon>Alteromonadaceae</taxon>
        <taxon>Catenovulum</taxon>
    </lineage>
</organism>
<dbReference type="PANTHER" id="PTHR34351:SF1">
    <property type="entry name" value="SLR1927 PROTEIN"/>
    <property type="match status" value="1"/>
</dbReference>
<keyword evidence="3" id="KW-1185">Reference proteome</keyword>
<proteinExistence type="predicted"/>
<sequence length="307" mass="34914">MFERWLNQRIPASYRHSLNHKNLFILPSKAGGAYLFCIMAVYLLATNYQNNLILLFAYWLIAILIIAMIASFLNLSGLQIQKQNCNPAFCGENIALEIRIDSPKAAYQLIFHDTEQSSIDMVPRGSSLHHLHFLAAKRGLFQLPRIKLMSTAPFGLFKVWTHIDFATEALVYAKPIACPQYLAGTGKYLQAGDEKNTQADEFQGIESYRQGDARSRIVWKKMVPGKSWMVKNFESGQQTEIWYSIHHLSGALEERLGQLTWLVLQAHQQGYRFGIQLFSHDISPDDGVQHKLNCLTKIALTANKEVL</sequence>
<keyword evidence="1" id="KW-1133">Transmembrane helix</keyword>